<sequence>MAKTWSAATRLDFPPDPAIAVIFRGGADLGSGDDGDSEVRDAATSYPGESERCSRRIRLSISSVSGPKLTTGSSIHSVRTVDQT</sequence>
<reference evidence="2" key="1">
    <citation type="submission" date="2025-02" db="EMBL/GenBank/DDBJ databases">
        <authorList>
            <consortium name="NCBI Genome Project"/>
        </authorList>
    </citation>
    <scope>NUCLEOTIDE SEQUENCE</scope>
</reference>
<gene>
    <name evidence="2" type="ORF">An01g12070</name>
</gene>
<organism evidence="2">
    <name type="scientific">Aspergillus niger</name>
    <dbReference type="NCBI Taxonomy" id="5061"/>
    <lineage>
        <taxon>Eukaryota</taxon>
        <taxon>Fungi</taxon>
        <taxon>Dikarya</taxon>
        <taxon>Ascomycota</taxon>
        <taxon>Pezizomycotina</taxon>
        <taxon>Eurotiomycetes</taxon>
        <taxon>Eurotiomycetidae</taxon>
        <taxon>Eurotiales</taxon>
        <taxon>Aspergillaceae</taxon>
        <taxon>Aspergillus</taxon>
        <taxon>Aspergillus subgen. Circumdati</taxon>
    </lineage>
</organism>
<accession>A0AAJ8BTE6</accession>
<dbReference type="VEuPathDB" id="FungiDB:An01g12070"/>
<feature type="region of interest" description="Disordered" evidence="1">
    <location>
        <begin position="28"/>
        <end position="51"/>
    </location>
</feature>
<dbReference type="GeneID" id="84590114"/>
<protein>
    <submittedName>
        <fullName evidence="2">Uncharacterized protein</fullName>
    </submittedName>
</protein>
<reference evidence="2" key="2">
    <citation type="submission" date="2025-08" db="UniProtKB">
        <authorList>
            <consortium name="RefSeq"/>
        </authorList>
    </citation>
    <scope>IDENTIFICATION</scope>
</reference>
<dbReference type="RefSeq" id="XP_059603353.1">
    <property type="nucleotide sequence ID" value="XM_059744506.1"/>
</dbReference>
<dbReference type="AlphaFoldDB" id="A0AAJ8BTE6"/>
<dbReference type="KEGG" id="ang:An01g12070"/>
<evidence type="ECO:0000256" key="1">
    <source>
        <dbReference type="SAM" id="MobiDB-lite"/>
    </source>
</evidence>
<proteinExistence type="predicted"/>
<name>A0AAJ8BTE6_ASPNG</name>
<evidence type="ECO:0000313" key="2">
    <source>
        <dbReference type="RefSeq" id="XP_059603353.1"/>
    </source>
</evidence>